<proteinExistence type="predicted"/>
<dbReference type="Pfam" id="PF00563">
    <property type="entry name" value="EAL"/>
    <property type="match status" value="1"/>
</dbReference>
<comment type="caution">
    <text evidence="3">The sequence shown here is derived from an EMBL/GenBank/DDBJ whole genome shotgun (WGS) entry which is preliminary data.</text>
</comment>
<reference evidence="3 4" key="1">
    <citation type="submission" date="2020-08" db="EMBL/GenBank/DDBJ databases">
        <title>Genomic Encyclopedia of Type Strains, Phase III (KMG-III): the genomes of soil and plant-associated and newly described type strains.</title>
        <authorList>
            <person name="Whitman W."/>
        </authorList>
    </citation>
    <scope>NUCLEOTIDE SEQUENCE [LARGE SCALE GENOMIC DNA]</scope>
    <source>
        <strain evidence="3 4">CECT 3287</strain>
    </source>
</reference>
<protein>
    <submittedName>
        <fullName evidence="3">EAL domain-containing protein (Putative c-di-GMP-specific phosphodiesterase class I)</fullName>
    </submittedName>
</protein>
<dbReference type="GO" id="GO:0071111">
    <property type="term" value="F:cyclic-guanylate-specific phosphodiesterase activity"/>
    <property type="evidence" value="ECO:0007669"/>
    <property type="project" value="InterPro"/>
</dbReference>
<dbReference type="InterPro" id="IPR035919">
    <property type="entry name" value="EAL_sf"/>
</dbReference>
<dbReference type="InterPro" id="IPR050706">
    <property type="entry name" value="Cyclic-di-GMP_PDE-like"/>
</dbReference>
<dbReference type="PANTHER" id="PTHR33121">
    <property type="entry name" value="CYCLIC DI-GMP PHOSPHODIESTERASE PDEF"/>
    <property type="match status" value="1"/>
</dbReference>
<dbReference type="InterPro" id="IPR029787">
    <property type="entry name" value="Nucleotide_cyclase"/>
</dbReference>
<evidence type="ECO:0000313" key="3">
    <source>
        <dbReference type="EMBL" id="MBB3095735.1"/>
    </source>
</evidence>
<dbReference type="CDD" id="cd01948">
    <property type="entry name" value="EAL"/>
    <property type="match status" value="1"/>
</dbReference>
<dbReference type="PROSITE" id="PS50883">
    <property type="entry name" value="EAL"/>
    <property type="match status" value="1"/>
</dbReference>
<evidence type="ECO:0000313" key="4">
    <source>
        <dbReference type="Proteomes" id="UP000590749"/>
    </source>
</evidence>
<dbReference type="Gene3D" id="3.30.70.270">
    <property type="match status" value="1"/>
</dbReference>
<dbReference type="Gene3D" id="3.20.20.450">
    <property type="entry name" value="EAL domain"/>
    <property type="match status" value="1"/>
</dbReference>
<sequence>MGERIRAAVAASDDVLPPEQHSRASVGVALAAPETDASALLAEADMAMYQAKKAGGDTVRVVTDVGAQLGAVRGTTATGVVSAIRSGELRLHYQPIRSTVDNRIVSIEALVRWQHPVKGLLAPDRFLPEAERAGQLRDLDDWVLRRACSDMAELIARLADRVPEHVNVNVSVGTLRSGNVAAQVLAVLGDTGLAAGRLRIEVPETVDLTLLTAVVAELQVLHRHGVAFTFDDMGAGSSTLRHLSVMPVAGIKIDRAFVHGMLSHPGDHAVVRLLTELGRDLDLPTTAEGVETPEQLAVLRQLRVPYAQGYLLGRPLPLEHLVSELESGVVSRS</sequence>
<dbReference type="SMART" id="SM00052">
    <property type="entry name" value="EAL"/>
    <property type="match status" value="1"/>
</dbReference>
<dbReference type="InterPro" id="IPR043128">
    <property type="entry name" value="Rev_trsase/Diguanyl_cyclase"/>
</dbReference>
<dbReference type="PANTHER" id="PTHR33121:SF79">
    <property type="entry name" value="CYCLIC DI-GMP PHOSPHODIESTERASE PDED-RELATED"/>
    <property type="match status" value="1"/>
</dbReference>
<dbReference type="SUPFAM" id="SSF55073">
    <property type="entry name" value="Nucleotide cyclase"/>
    <property type="match status" value="1"/>
</dbReference>
<dbReference type="InterPro" id="IPR001633">
    <property type="entry name" value="EAL_dom"/>
</dbReference>
<dbReference type="PROSITE" id="PS50887">
    <property type="entry name" value="GGDEF"/>
    <property type="match status" value="1"/>
</dbReference>
<evidence type="ECO:0000259" key="1">
    <source>
        <dbReference type="PROSITE" id="PS50883"/>
    </source>
</evidence>
<feature type="domain" description="GGDEF" evidence="2">
    <location>
        <begin position="1"/>
        <end position="64"/>
    </location>
</feature>
<organism evidence="3 4">
    <name type="scientific">Actinoplanes campanulatus</name>
    <dbReference type="NCBI Taxonomy" id="113559"/>
    <lineage>
        <taxon>Bacteria</taxon>
        <taxon>Bacillati</taxon>
        <taxon>Actinomycetota</taxon>
        <taxon>Actinomycetes</taxon>
        <taxon>Micromonosporales</taxon>
        <taxon>Micromonosporaceae</taxon>
        <taxon>Actinoplanes</taxon>
    </lineage>
</organism>
<dbReference type="AlphaFoldDB" id="A0A7W5AGQ2"/>
<evidence type="ECO:0000259" key="2">
    <source>
        <dbReference type="PROSITE" id="PS50887"/>
    </source>
</evidence>
<dbReference type="InterPro" id="IPR000160">
    <property type="entry name" value="GGDEF_dom"/>
</dbReference>
<keyword evidence="4" id="KW-1185">Reference proteome</keyword>
<feature type="domain" description="EAL" evidence="1">
    <location>
        <begin position="73"/>
        <end position="329"/>
    </location>
</feature>
<dbReference type="Proteomes" id="UP000590749">
    <property type="component" value="Unassembled WGS sequence"/>
</dbReference>
<gene>
    <name evidence="3" type="ORF">FHR83_003405</name>
</gene>
<accession>A0A7W5AGQ2</accession>
<name>A0A7W5AGQ2_9ACTN</name>
<dbReference type="SUPFAM" id="SSF141868">
    <property type="entry name" value="EAL domain-like"/>
    <property type="match status" value="1"/>
</dbReference>
<dbReference type="EMBL" id="JACHXF010000006">
    <property type="protein sequence ID" value="MBB3095735.1"/>
    <property type="molecule type" value="Genomic_DNA"/>
</dbReference>